<reference evidence="3 4" key="1">
    <citation type="submission" date="2010-10" db="EMBL/GenBank/DDBJ databases">
        <title>Complete sequence of Frankia sp. EuI1c.</title>
        <authorList>
            <consortium name="US DOE Joint Genome Institute"/>
            <person name="Lucas S."/>
            <person name="Copeland A."/>
            <person name="Lapidus A."/>
            <person name="Cheng J.-F."/>
            <person name="Bruce D."/>
            <person name="Goodwin L."/>
            <person name="Pitluck S."/>
            <person name="Chertkov O."/>
            <person name="Detter J.C."/>
            <person name="Han C."/>
            <person name="Tapia R."/>
            <person name="Land M."/>
            <person name="Hauser L."/>
            <person name="Jeffries C."/>
            <person name="Kyrpides N."/>
            <person name="Ivanova N."/>
            <person name="Mikhailova N."/>
            <person name="Beauchemin N."/>
            <person name="Sen A."/>
            <person name="Sur S.A."/>
            <person name="Gtari M."/>
            <person name="Wall L."/>
            <person name="Tisa L."/>
            <person name="Woyke T."/>
        </authorList>
    </citation>
    <scope>NUCLEOTIDE SEQUENCE [LARGE SCALE GENOMIC DNA]</scope>
    <source>
        <strain evidence="4">DSM 45817 / CECT 9037 / EuI1c</strain>
    </source>
</reference>
<gene>
    <name evidence="3" type="ordered locus">FraEuI1c_4723</name>
</gene>
<dbReference type="InterPro" id="IPR006680">
    <property type="entry name" value="Amidohydro-rel"/>
</dbReference>
<protein>
    <submittedName>
        <fullName evidence="3">Amidohydrolase</fullName>
    </submittedName>
</protein>
<dbReference type="Proteomes" id="UP000002484">
    <property type="component" value="Chromosome"/>
</dbReference>
<dbReference type="GO" id="GO:0016810">
    <property type="term" value="F:hydrolase activity, acting on carbon-nitrogen (but not peptide) bonds"/>
    <property type="evidence" value="ECO:0007669"/>
    <property type="project" value="InterPro"/>
</dbReference>
<dbReference type="KEGG" id="fri:FraEuI1c_4723"/>
<dbReference type="InParanoid" id="E3IZE4"/>
<dbReference type="STRING" id="298654.FraEuI1c_4723"/>
<dbReference type="InterPro" id="IPR011059">
    <property type="entry name" value="Metal-dep_hydrolase_composite"/>
</dbReference>
<dbReference type="OrthoDB" id="3189065at2"/>
<dbReference type="EMBL" id="CP002299">
    <property type="protein sequence ID" value="ADP82714.1"/>
    <property type="molecule type" value="Genomic_DNA"/>
</dbReference>
<dbReference type="PANTHER" id="PTHR43794">
    <property type="entry name" value="AMINOHYDROLASE SSNA-RELATED"/>
    <property type="match status" value="1"/>
</dbReference>
<organism evidence="3 4">
    <name type="scientific">Pseudofrankia inefficax (strain DSM 45817 / CECT 9037 / DDB 130130 / EuI1c)</name>
    <name type="common">Frankia inefficax</name>
    <dbReference type="NCBI Taxonomy" id="298654"/>
    <lineage>
        <taxon>Bacteria</taxon>
        <taxon>Bacillati</taxon>
        <taxon>Actinomycetota</taxon>
        <taxon>Actinomycetes</taxon>
        <taxon>Frankiales</taxon>
        <taxon>Frankiaceae</taxon>
        <taxon>Pseudofrankia</taxon>
    </lineage>
</organism>
<dbReference type="RefSeq" id="WP_013425832.1">
    <property type="nucleotide sequence ID" value="NC_014666.1"/>
</dbReference>
<dbReference type="InterPro" id="IPR050287">
    <property type="entry name" value="MTA/SAH_deaminase"/>
</dbReference>
<feature type="domain" description="Amidohydrolase-related" evidence="2">
    <location>
        <begin position="83"/>
        <end position="445"/>
    </location>
</feature>
<dbReference type="InterPro" id="IPR032466">
    <property type="entry name" value="Metal_Hydrolase"/>
</dbReference>
<dbReference type="SUPFAM" id="SSF51338">
    <property type="entry name" value="Composite domain of metallo-dependent hydrolases"/>
    <property type="match status" value="1"/>
</dbReference>
<evidence type="ECO:0000313" key="3">
    <source>
        <dbReference type="EMBL" id="ADP82714.1"/>
    </source>
</evidence>
<sequence>MSDVIGQARGRAGEFLVRGAFVLTMAGLPGPGSRDRAPGVRLDGVIADGAVHVRDGAIAAVGPFAELATARPGVPVHGDGTGVVLPGLVSTHTHLSEALATGMGSELSLFEWGAEIVGPLGTVLTRADAAEGTALRAVEMLLSGVTTVNDMFCHANIGSRASLGVVDGLVRAGLRGVVSYGAEDTMAPGAENPERAAEIIEDVVAEQRELAAAAAGAPLLQFRYGIGTLLGQSDPLLERGVALCREHGWAVHTHLAEVREEVTMARLRWGHRTVEHAHRLGYLERPLIAGHCVWLTEADIALLVAHGVAVAHNPVANMILGSGVCPVPRLRAAGLAVGIGTDGAASNDSQDMLQAVKAAALLQKVHHRDALVIDALDVLAMATIDGARALGLDHLVGSLEPGKRADLVLLQDTVDIAVLHDPIGQVVYGASPRSVRDVWVDGRQVVADHACVTVDERAQIGRCRPLAARLAAAAGLVAAGHATAPPARTP</sequence>
<dbReference type="SUPFAM" id="SSF51556">
    <property type="entry name" value="Metallo-dependent hydrolases"/>
    <property type="match status" value="1"/>
</dbReference>
<dbReference type="AlphaFoldDB" id="E3IZE4"/>
<accession>E3IZE4</accession>
<dbReference type="HOGENOM" id="CLU_012358_2_2_11"/>
<evidence type="ECO:0000313" key="4">
    <source>
        <dbReference type="Proteomes" id="UP000002484"/>
    </source>
</evidence>
<evidence type="ECO:0000259" key="2">
    <source>
        <dbReference type="Pfam" id="PF01979"/>
    </source>
</evidence>
<keyword evidence="1 3" id="KW-0378">Hydrolase</keyword>
<evidence type="ECO:0000256" key="1">
    <source>
        <dbReference type="ARBA" id="ARBA00022801"/>
    </source>
</evidence>
<dbReference type="eggNOG" id="COG0402">
    <property type="taxonomic scope" value="Bacteria"/>
</dbReference>
<dbReference type="Gene3D" id="2.30.40.10">
    <property type="entry name" value="Urease, subunit C, domain 1"/>
    <property type="match status" value="1"/>
</dbReference>
<keyword evidence="4" id="KW-1185">Reference proteome</keyword>
<dbReference type="Gene3D" id="3.20.20.140">
    <property type="entry name" value="Metal-dependent hydrolases"/>
    <property type="match status" value="1"/>
</dbReference>
<proteinExistence type="predicted"/>
<dbReference type="PANTHER" id="PTHR43794:SF11">
    <property type="entry name" value="AMIDOHYDROLASE-RELATED DOMAIN-CONTAINING PROTEIN"/>
    <property type="match status" value="1"/>
</dbReference>
<dbReference type="CDD" id="cd01298">
    <property type="entry name" value="ATZ_TRZ_like"/>
    <property type="match status" value="1"/>
</dbReference>
<name>E3IZE4_PSEI1</name>
<dbReference type="Pfam" id="PF01979">
    <property type="entry name" value="Amidohydro_1"/>
    <property type="match status" value="1"/>
</dbReference>